<dbReference type="Proteomes" id="UP000664859">
    <property type="component" value="Unassembled WGS sequence"/>
</dbReference>
<dbReference type="CDD" id="cd00077">
    <property type="entry name" value="HDc"/>
    <property type="match status" value="1"/>
</dbReference>
<protein>
    <recommendedName>
        <fullName evidence="1">HD/PDEase domain-containing protein</fullName>
    </recommendedName>
</protein>
<evidence type="ECO:0000313" key="2">
    <source>
        <dbReference type="EMBL" id="KAG5182093.1"/>
    </source>
</evidence>
<reference evidence="2" key="1">
    <citation type="submission" date="2021-02" db="EMBL/GenBank/DDBJ databases">
        <title>First Annotated Genome of the Yellow-green Alga Tribonema minus.</title>
        <authorList>
            <person name="Mahan K.M."/>
        </authorList>
    </citation>
    <scope>NUCLEOTIDE SEQUENCE</scope>
    <source>
        <strain evidence="2">UTEX B ZZ1240</strain>
    </source>
</reference>
<comment type="caution">
    <text evidence="2">The sequence shown here is derived from an EMBL/GenBank/DDBJ whole genome shotgun (WGS) entry which is preliminary data.</text>
</comment>
<proteinExistence type="predicted"/>
<dbReference type="PANTHER" id="PTHR33594">
    <property type="entry name" value="SUPERFAMILY HYDROLASE, PUTATIVE (AFU_ORTHOLOGUE AFUA_1G03035)-RELATED"/>
    <property type="match status" value="1"/>
</dbReference>
<evidence type="ECO:0000313" key="3">
    <source>
        <dbReference type="Proteomes" id="UP000664859"/>
    </source>
</evidence>
<dbReference type="SUPFAM" id="SSF109604">
    <property type="entry name" value="HD-domain/PDEase-like"/>
    <property type="match status" value="1"/>
</dbReference>
<dbReference type="OrthoDB" id="16547at2759"/>
<dbReference type="InterPro" id="IPR006675">
    <property type="entry name" value="HDIG_dom"/>
</dbReference>
<dbReference type="Gene3D" id="1.10.472.50">
    <property type="entry name" value="HD-domain/PDEase-like"/>
    <property type="match status" value="1"/>
</dbReference>
<organism evidence="2 3">
    <name type="scientific">Tribonema minus</name>
    <dbReference type="NCBI Taxonomy" id="303371"/>
    <lineage>
        <taxon>Eukaryota</taxon>
        <taxon>Sar</taxon>
        <taxon>Stramenopiles</taxon>
        <taxon>Ochrophyta</taxon>
        <taxon>PX clade</taxon>
        <taxon>Xanthophyceae</taxon>
        <taxon>Tribonematales</taxon>
        <taxon>Tribonemataceae</taxon>
        <taxon>Tribonema</taxon>
    </lineage>
</organism>
<name>A0A836CEE1_9STRA</name>
<dbReference type="PANTHER" id="PTHR33594:SF1">
    <property type="entry name" value="HD_PDEASE DOMAIN-CONTAINING PROTEIN"/>
    <property type="match status" value="1"/>
</dbReference>
<evidence type="ECO:0000259" key="1">
    <source>
        <dbReference type="SMART" id="SM00471"/>
    </source>
</evidence>
<dbReference type="AlphaFoldDB" id="A0A836CEE1"/>
<dbReference type="EMBL" id="JAFCMP010000268">
    <property type="protein sequence ID" value="KAG5182093.1"/>
    <property type="molecule type" value="Genomic_DNA"/>
</dbReference>
<gene>
    <name evidence="2" type="ORF">JKP88DRAFT_319802</name>
</gene>
<dbReference type="Pfam" id="PF01966">
    <property type="entry name" value="HD"/>
    <property type="match status" value="1"/>
</dbReference>
<dbReference type="InterPro" id="IPR003607">
    <property type="entry name" value="HD/PDEase_dom"/>
</dbReference>
<feature type="non-terminal residue" evidence="2">
    <location>
        <position position="1"/>
    </location>
</feature>
<dbReference type="SMART" id="SM00471">
    <property type="entry name" value="HDc"/>
    <property type="match status" value="1"/>
</dbReference>
<dbReference type="InterPro" id="IPR006674">
    <property type="entry name" value="HD_domain"/>
</dbReference>
<accession>A0A836CEE1</accession>
<feature type="domain" description="HD/PDEase" evidence="1">
    <location>
        <begin position="28"/>
        <end position="149"/>
    </location>
</feature>
<sequence length="230" mass="25511">MALIAKYDDDLLVATATEITKEAMKSLDGSHDYEHAVRVCRLAERLAREEQVMDVLAVKLAALLHDIGDFKYFQDGERRLQDALSTLQAHGLPSETADKVHAIIRGIGFTEELRAAQAGEKRETFPELACCQDADRLDAIGAVGIARCFTFGGARGRPLYDPDVPVSSEIDYDRYVAQHLGNTGATINHFHEKLLKLSGMMKTESGRALARSRHEFMVAYLKQFEEEVAG</sequence>
<dbReference type="NCBIfam" id="TIGR00277">
    <property type="entry name" value="HDIG"/>
    <property type="match status" value="1"/>
</dbReference>
<keyword evidence="3" id="KW-1185">Reference proteome</keyword>
<dbReference type="Gene3D" id="1.20.58.1910">
    <property type="match status" value="1"/>
</dbReference>